<dbReference type="AlphaFoldDB" id="A0A2P6MI69"/>
<evidence type="ECO:0000259" key="17">
    <source>
        <dbReference type="PROSITE" id="PS50109"/>
    </source>
</evidence>
<keyword evidence="7" id="KW-0808">Transferase</keyword>
<dbReference type="InterPro" id="IPR050428">
    <property type="entry name" value="TCS_sensor_his_kinase"/>
</dbReference>
<dbReference type="GO" id="GO:0005524">
    <property type="term" value="F:ATP binding"/>
    <property type="evidence" value="ECO:0007669"/>
    <property type="project" value="UniProtKB-KW"/>
</dbReference>
<proteinExistence type="predicted"/>
<dbReference type="PROSITE" id="PS50109">
    <property type="entry name" value="HIS_KIN"/>
    <property type="match status" value="1"/>
</dbReference>
<organism evidence="19 20">
    <name type="scientific">Alkalicoccus urumqiensis</name>
    <name type="common">Bacillus urumqiensis</name>
    <dbReference type="NCBI Taxonomy" id="1548213"/>
    <lineage>
        <taxon>Bacteria</taxon>
        <taxon>Bacillati</taxon>
        <taxon>Bacillota</taxon>
        <taxon>Bacilli</taxon>
        <taxon>Bacillales</taxon>
        <taxon>Bacillaceae</taxon>
        <taxon>Alkalicoccus</taxon>
    </lineage>
</organism>
<dbReference type="EMBL" id="PVNS01000005">
    <property type="protein sequence ID" value="PRO65958.1"/>
    <property type="molecule type" value="Genomic_DNA"/>
</dbReference>
<evidence type="ECO:0000256" key="5">
    <source>
        <dbReference type="ARBA" id="ARBA00022475"/>
    </source>
</evidence>
<dbReference type="PRINTS" id="PR00344">
    <property type="entry name" value="BCTRLSENSOR"/>
</dbReference>
<evidence type="ECO:0000256" key="8">
    <source>
        <dbReference type="ARBA" id="ARBA00022692"/>
    </source>
</evidence>
<dbReference type="PANTHER" id="PTHR45436">
    <property type="entry name" value="SENSOR HISTIDINE KINASE YKOH"/>
    <property type="match status" value="1"/>
</dbReference>
<name>A0A2P6MI69_ALKUR</name>
<dbReference type="InterPro" id="IPR036097">
    <property type="entry name" value="HisK_dim/P_sf"/>
</dbReference>
<dbReference type="FunFam" id="3.30.565.10:FF:000006">
    <property type="entry name" value="Sensor histidine kinase WalK"/>
    <property type="match status" value="1"/>
</dbReference>
<evidence type="ECO:0000256" key="13">
    <source>
        <dbReference type="ARBA" id="ARBA00023012"/>
    </source>
</evidence>
<dbReference type="SMART" id="SM00387">
    <property type="entry name" value="HATPase_c"/>
    <property type="match status" value="1"/>
</dbReference>
<dbReference type="SMART" id="SM00388">
    <property type="entry name" value="HisKA"/>
    <property type="match status" value="1"/>
</dbReference>
<dbReference type="InterPro" id="IPR003661">
    <property type="entry name" value="HisK_dim/P_dom"/>
</dbReference>
<accession>A0A2P6MI69</accession>
<evidence type="ECO:0000256" key="1">
    <source>
        <dbReference type="ARBA" id="ARBA00000085"/>
    </source>
</evidence>
<evidence type="ECO:0000313" key="20">
    <source>
        <dbReference type="Proteomes" id="UP000243650"/>
    </source>
</evidence>
<keyword evidence="14 16" id="KW-0472">Membrane</keyword>
<dbReference type="Pfam" id="PF18719">
    <property type="entry name" value="ArlS_N"/>
    <property type="match status" value="1"/>
</dbReference>
<dbReference type="Pfam" id="PF02518">
    <property type="entry name" value="HATPase_c"/>
    <property type="match status" value="1"/>
</dbReference>
<evidence type="ECO:0000256" key="6">
    <source>
        <dbReference type="ARBA" id="ARBA00022553"/>
    </source>
</evidence>
<evidence type="ECO:0000256" key="3">
    <source>
        <dbReference type="ARBA" id="ARBA00012438"/>
    </source>
</evidence>
<dbReference type="Pfam" id="PF00672">
    <property type="entry name" value="HAMP"/>
    <property type="match status" value="1"/>
</dbReference>
<dbReference type="PANTHER" id="PTHR45436:SF5">
    <property type="entry name" value="SENSOR HISTIDINE KINASE TRCS"/>
    <property type="match status" value="1"/>
</dbReference>
<evidence type="ECO:0000259" key="18">
    <source>
        <dbReference type="PROSITE" id="PS50885"/>
    </source>
</evidence>
<dbReference type="InterPro" id="IPR041610">
    <property type="entry name" value="ArlS_N"/>
</dbReference>
<evidence type="ECO:0000256" key="7">
    <source>
        <dbReference type="ARBA" id="ARBA00022679"/>
    </source>
</evidence>
<evidence type="ECO:0000256" key="9">
    <source>
        <dbReference type="ARBA" id="ARBA00022741"/>
    </source>
</evidence>
<comment type="catalytic activity">
    <reaction evidence="1">
        <text>ATP + protein L-histidine = ADP + protein N-phospho-L-histidine.</text>
        <dbReference type="EC" id="2.7.13.3"/>
    </reaction>
</comment>
<feature type="transmembrane region" description="Helical" evidence="16">
    <location>
        <begin position="7"/>
        <end position="30"/>
    </location>
</feature>
<dbReference type="CDD" id="cd00082">
    <property type="entry name" value="HisKA"/>
    <property type="match status" value="1"/>
</dbReference>
<evidence type="ECO:0000256" key="14">
    <source>
        <dbReference type="ARBA" id="ARBA00023136"/>
    </source>
</evidence>
<dbReference type="GO" id="GO:0000155">
    <property type="term" value="F:phosphorelay sensor kinase activity"/>
    <property type="evidence" value="ECO:0007669"/>
    <property type="project" value="InterPro"/>
</dbReference>
<dbReference type="InterPro" id="IPR005467">
    <property type="entry name" value="His_kinase_dom"/>
</dbReference>
<evidence type="ECO:0000256" key="11">
    <source>
        <dbReference type="ARBA" id="ARBA00022840"/>
    </source>
</evidence>
<gene>
    <name evidence="19" type="ORF">C6I21_06545</name>
</gene>
<dbReference type="RefSeq" id="WP_105958642.1">
    <property type="nucleotide sequence ID" value="NZ_PVNS01000005.1"/>
</dbReference>
<evidence type="ECO:0000256" key="12">
    <source>
        <dbReference type="ARBA" id="ARBA00022989"/>
    </source>
</evidence>
<reference evidence="19 20" key="1">
    <citation type="submission" date="2018-03" db="EMBL/GenBank/DDBJ databases">
        <title>Bacillus urumqiensis sp. nov., a moderately haloalkaliphilic bacterium isolated from a salt lake.</title>
        <authorList>
            <person name="Zhao B."/>
            <person name="Liao Z."/>
        </authorList>
    </citation>
    <scope>NUCLEOTIDE SEQUENCE [LARGE SCALE GENOMIC DNA]</scope>
    <source>
        <strain evidence="19 20">BZ-SZ-XJ18</strain>
    </source>
</reference>
<feature type="domain" description="Histidine kinase" evidence="17">
    <location>
        <begin position="238"/>
        <end position="447"/>
    </location>
</feature>
<comment type="subcellular location">
    <subcellularLocation>
        <location evidence="2">Cell membrane</location>
        <topology evidence="2">Multi-pass membrane protein</topology>
    </subcellularLocation>
</comment>
<keyword evidence="9" id="KW-0547">Nucleotide-binding</keyword>
<dbReference type="FunFam" id="1.10.287.130:FF:000001">
    <property type="entry name" value="Two-component sensor histidine kinase"/>
    <property type="match status" value="1"/>
</dbReference>
<feature type="region of interest" description="Disordered" evidence="15">
    <location>
        <begin position="434"/>
        <end position="456"/>
    </location>
</feature>
<dbReference type="InterPro" id="IPR004358">
    <property type="entry name" value="Sig_transdc_His_kin-like_C"/>
</dbReference>
<keyword evidence="12 16" id="KW-1133">Transmembrane helix</keyword>
<evidence type="ECO:0000256" key="16">
    <source>
        <dbReference type="SAM" id="Phobius"/>
    </source>
</evidence>
<dbReference type="GO" id="GO:0005886">
    <property type="term" value="C:plasma membrane"/>
    <property type="evidence" value="ECO:0007669"/>
    <property type="project" value="UniProtKB-SubCell"/>
</dbReference>
<dbReference type="Gene3D" id="6.10.340.10">
    <property type="match status" value="1"/>
</dbReference>
<dbReference type="InterPro" id="IPR036890">
    <property type="entry name" value="HATPase_C_sf"/>
</dbReference>
<dbReference type="OrthoDB" id="9786919at2"/>
<comment type="caution">
    <text evidence="19">The sequence shown here is derived from an EMBL/GenBank/DDBJ whole genome shotgun (WGS) entry which is preliminary data.</text>
</comment>
<feature type="compositionally biased region" description="Basic and acidic residues" evidence="15">
    <location>
        <begin position="445"/>
        <end position="456"/>
    </location>
</feature>
<dbReference type="PROSITE" id="PS50885">
    <property type="entry name" value="HAMP"/>
    <property type="match status" value="1"/>
</dbReference>
<dbReference type="Gene3D" id="1.10.287.130">
    <property type="match status" value="1"/>
</dbReference>
<feature type="domain" description="HAMP" evidence="18">
    <location>
        <begin position="176"/>
        <end position="230"/>
    </location>
</feature>
<keyword evidence="5" id="KW-1003">Cell membrane</keyword>
<dbReference type="Gene3D" id="3.30.565.10">
    <property type="entry name" value="Histidine kinase-like ATPase, C-terminal domain"/>
    <property type="match status" value="1"/>
</dbReference>
<dbReference type="SMART" id="SM00304">
    <property type="entry name" value="HAMP"/>
    <property type="match status" value="1"/>
</dbReference>
<keyword evidence="10 19" id="KW-0418">Kinase</keyword>
<evidence type="ECO:0000256" key="4">
    <source>
        <dbReference type="ARBA" id="ARBA00015735"/>
    </source>
</evidence>
<keyword evidence="6" id="KW-0597">Phosphoprotein</keyword>
<dbReference type="SUPFAM" id="SSF47384">
    <property type="entry name" value="Homodimeric domain of signal transducing histidine kinase"/>
    <property type="match status" value="1"/>
</dbReference>
<dbReference type="CDD" id="cd06225">
    <property type="entry name" value="HAMP"/>
    <property type="match status" value="1"/>
</dbReference>
<evidence type="ECO:0000256" key="15">
    <source>
        <dbReference type="SAM" id="MobiDB-lite"/>
    </source>
</evidence>
<dbReference type="SUPFAM" id="SSF55874">
    <property type="entry name" value="ATPase domain of HSP90 chaperone/DNA topoisomerase II/histidine kinase"/>
    <property type="match status" value="1"/>
</dbReference>
<dbReference type="Pfam" id="PF00512">
    <property type="entry name" value="HisKA"/>
    <property type="match status" value="1"/>
</dbReference>
<dbReference type="Proteomes" id="UP000243650">
    <property type="component" value="Unassembled WGS sequence"/>
</dbReference>
<dbReference type="EC" id="2.7.13.3" evidence="3"/>
<dbReference type="InterPro" id="IPR003594">
    <property type="entry name" value="HATPase_dom"/>
</dbReference>
<keyword evidence="8 16" id="KW-0812">Transmembrane</keyword>
<evidence type="ECO:0000256" key="10">
    <source>
        <dbReference type="ARBA" id="ARBA00022777"/>
    </source>
</evidence>
<protein>
    <recommendedName>
        <fullName evidence="4">Signal transduction histidine-protein kinase ArlS</fullName>
        <ecNumber evidence="3">2.7.13.3</ecNumber>
    </recommendedName>
</protein>
<evidence type="ECO:0000313" key="19">
    <source>
        <dbReference type="EMBL" id="PRO65958.1"/>
    </source>
</evidence>
<dbReference type="SUPFAM" id="SSF158472">
    <property type="entry name" value="HAMP domain-like"/>
    <property type="match status" value="1"/>
</dbReference>
<keyword evidence="13" id="KW-0902">Two-component regulatory system</keyword>
<sequence length="456" mass="51045">MKLSRRITVVSTGVLLIFLLLINSGIYVLFQQSLMNGELDRALNQARTAAEVVNDQRGDPASYVESYVSGDGMIRVLDQTNEALVTVTSRNTELQRLPVTTENRTAEQTDYFRYQDQLYAAGRVPVLWENGRVASLEVIEPLSQYEETLQILRVILIAASLALLLPSYIAARSLSRFVLRPIQSLVETMKQIQQNGTFQRIDVPDGRKDELGEMGETFNSMMALLEENYHKQQQFVSDASHELKTPLTVIGSYAQLLKRRGRDRPDVVEEASEAIESEAERMKEMTNQMLALASGENLRVEKGLVDAGAVFSSTGKRLSEAYQRTIHVPEESAVVYGSEMHLKQLAYLLIENALKYSEDDVHVTLETNEQEVVFHVRDHGIGIREEDQEAVFDRFYRVDKARTRAKGGTGLGLAIAKQITDLHHGSLTLQSTYGEGSTFSVSLPKKGEADETSVDH</sequence>
<dbReference type="InterPro" id="IPR003660">
    <property type="entry name" value="HAMP_dom"/>
</dbReference>
<keyword evidence="20" id="KW-1185">Reference proteome</keyword>
<keyword evidence="11" id="KW-0067">ATP-binding</keyword>
<evidence type="ECO:0000256" key="2">
    <source>
        <dbReference type="ARBA" id="ARBA00004651"/>
    </source>
</evidence>